<feature type="disulfide bond" evidence="3">
    <location>
        <begin position="1714"/>
        <end position="1732"/>
    </location>
</feature>
<feature type="domain" description="MAM" evidence="5">
    <location>
        <begin position="2502"/>
        <end position="2663"/>
    </location>
</feature>
<evidence type="ECO:0000256" key="3">
    <source>
        <dbReference type="PROSITE-ProRule" id="PRU00124"/>
    </source>
</evidence>
<dbReference type="InterPro" id="IPR051560">
    <property type="entry name" value="MAM_domain-containing"/>
</dbReference>
<feature type="domain" description="MAM" evidence="5">
    <location>
        <begin position="1110"/>
        <end position="1274"/>
    </location>
</feature>
<feature type="disulfide bond" evidence="3">
    <location>
        <begin position="668"/>
        <end position="680"/>
    </location>
</feature>
<proteinExistence type="predicted"/>
<organism evidence="6 7">
    <name type="scientific">Bugula neritina</name>
    <name type="common">Brown bryozoan</name>
    <name type="synonym">Sertularia neritina</name>
    <dbReference type="NCBI Taxonomy" id="10212"/>
    <lineage>
        <taxon>Eukaryota</taxon>
        <taxon>Metazoa</taxon>
        <taxon>Spiralia</taxon>
        <taxon>Lophotrochozoa</taxon>
        <taxon>Bryozoa</taxon>
        <taxon>Gymnolaemata</taxon>
        <taxon>Cheilostomatida</taxon>
        <taxon>Flustrina</taxon>
        <taxon>Buguloidea</taxon>
        <taxon>Bugulidae</taxon>
        <taxon>Bugula</taxon>
    </lineage>
</organism>
<dbReference type="InterPro" id="IPR023415">
    <property type="entry name" value="LDLR_class-A_CS"/>
</dbReference>
<feature type="disulfide bond" evidence="3">
    <location>
        <begin position="2842"/>
        <end position="2857"/>
    </location>
</feature>
<accession>A0A7J7IXP8</accession>
<feature type="disulfide bond" evidence="3">
    <location>
        <begin position="573"/>
        <end position="591"/>
    </location>
</feature>
<feature type="domain" description="MAM" evidence="5">
    <location>
        <begin position="1037"/>
        <end position="1087"/>
    </location>
</feature>
<dbReference type="PANTHER" id="PTHR23282:SF149">
    <property type="entry name" value="MAM DOMAIN-CONTAINING PROTEIN"/>
    <property type="match status" value="1"/>
</dbReference>
<feature type="domain" description="MAM" evidence="5">
    <location>
        <begin position="398"/>
        <end position="559"/>
    </location>
</feature>
<feature type="compositionally biased region" description="Polar residues" evidence="4">
    <location>
        <begin position="2053"/>
        <end position="2062"/>
    </location>
</feature>
<dbReference type="PROSITE" id="PS50068">
    <property type="entry name" value="LDLRA_2"/>
    <property type="match status" value="5"/>
</dbReference>
<evidence type="ECO:0000256" key="1">
    <source>
        <dbReference type="ARBA" id="ARBA00022737"/>
    </source>
</evidence>
<dbReference type="Gene3D" id="4.10.400.10">
    <property type="entry name" value="Low-density Lipoprotein Receptor"/>
    <property type="match status" value="5"/>
</dbReference>
<name>A0A7J7IXP8_BUGNE</name>
<feature type="domain" description="MAM" evidence="5">
    <location>
        <begin position="2302"/>
        <end position="2371"/>
    </location>
</feature>
<feature type="domain" description="MAM" evidence="5">
    <location>
        <begin position="703"/>
        <end position="869"/>
    </location>
</feature>
<feature type="domain" description="MAM" evidence="5">
    <location>
        <begin position="601"/>
        <end position="649"/>
    </location>
</feature>
<evidence type="ECO:0000313" key="7">
    <source>
        <dbReference type="Proteomes" id="UP000593567"/>
    </source>
</evidence>
<feature type="domain" description="MAM" evidence="5">
    <location>
        <begin position="1968"/>
        <end position="2130"/>
    </location>
</feature>
<dbReference type="EMBL" id="VXIV02003283">
    <property type="protein sequence ID" value="KAF6018702.1"/>
    <property type="molecule type" value="Genomic_DNA"/>
</dbReference>
<feature type="domain" description="MAM" evidence="5">
    <location>
        <begin position="2390"/>
        <end position="2471"/>
    </location>
</feature>
<dbReference type="PRINTS" id="PR00261">
    <property type="entry name" value="LDLRECEPTOR"/>
</dbReference>
<dbReference type="CDD" id="cd06263">
    <property type="entry name" value="MAM"/>
    <property type="match status" value="12"/>
</dbReference>
<gene>
    <name evidence="6" type="ORF">EB796_023003</name>
</gene>
<comment type="caution">
    <text evidence="6">The sequence shown here is derived from an EMBL/GenBank/DDBJ whole genome shotgun (WGS) entry which is preliminary data.</text>
</comment>
<dbReference type="GO" id="GO:0016020">
    <property type="term" value="C:membrane"/>
    <property type="evidence" value="ECO:0007669"/>
    <property type="project" value="InterPro"/>
</dbReference>
<evidence type="ECO:0000256" key="4">
    <source>
        <dbReference type="SAM" id="MobiDB-lite"/>
    </source>
</evidence>
<dbReference type="PROSITE" id="PS01209">
    <property type="entry name" value="LDLRA_1"/>
    <property type="match status" value="3"/>
</dbReference>
<feature type="region of interest" description="Disordered" evidence="4">
    <location>
        <begin position="2052"/>
        <end position="2079"/>
    </location>
</feature>
<sequence length="2866" mass="313123">MIQATYSMQEEYQVVFQAETTFQKVYVNIAIDDIKVSKASQCGSVSTSTTVLPPVTTAVASPYDCDFENGLCQWTIDKSTDQCTFEDLKACSFTQMNGDDFDWTSQSMNTGSANTGPSFDHTYGTAQGYYIFAEASSPRKQGDKAWISSPTYPSTKGKCVSFWYHMLGTDYTSDIAIDDYKLTDGECQLALWCSFEEDLCGYENDIHFQTDDFDWVFSAMVCCFHWLGSYMYIESSLPRQEGDYANLFSETFEIGTSPPNDMCLIFWYHMYGTGIGSLNVVINWKETAALDPLQATSERVWSQTQSQGDKWVEQRIRIANPYRNFEVVFQASVGKSHVGDVALDDIQLYSTSCDIVPGTNNTLEKYSCSDVANTEVTVDKECDFIQDCPNGEDEKYCGECDFEDFNTPYCTYGNTNTGSFYWAIGSGSTLTPNTGPTNDHTTNSPTGQYLYLDASGGNYNSEAYLRGSIVRRSSATCQLSFWYHMYGAGIGLMRVLVLANGRSTEMWRAQGGQGNRWRQAVVPLGHIGYDFQIAFVGSRSFSTLGDIAIDDITYLNCAYPPVQRTCSANQFQCARGACVNNDRLCDLQDDCGDGSDEANCGNIGDFYERAEIQLYQSEQFQVVIEAVIGSGFQGDIAVDDVSFTPDCAPTGTVTLPAGVTPPSTVAPCGSDGYQCSDFTCIKASQVCNFHDDCGDGGDEKMCGACDFESGDFCGLTNAGFGRYQWTLRFGAAPGSQGPYADHTKGSALGSYAYLDGSTGSFISDASLKTPALGATAVTCEMSFWYFDPSSNTGSLTVSIFNNSTPFQSSLLFSNSGTTGRGWTKIVVDIGAQPAGMAIEINGRPQFSLLSTTSGAHHAIDDISFSNCYAAQVANQTLTCNFESGNLCSWYQQPNSKDDYDWTITNSSSPSVGTGPNRDHTSGKGYYIYLETSNLRASGGRTSQLVSSRQAVTNDRCMIFYYHMFGNHINTLNIYQDSKRIWSRSNNQGNVWRKGEITLKGSATPYEVMFEAVASQGYQGDIALDDISVIDGPCSAPKVCGFEFDDQCGYSNLAGYPLQWFRDRNGTSSVGTGPSRDHTTQSDQATKGASFQGDIAIDDVVVTPGTCPQRGSCDFETSTCGYTNVQLNGDDFDWLRSAGATLSFGTGPSVDHTTGTDAGMYMYTEATGQKDGARAWLYSPLLDAAPQQACLTFWYHMYGRDIGTLRVYTGLLSGSVAVWNQTGSAGNFWQIAQINVTTTTSYSFIFDVDIGNCLLVYSIYAHNLPISFNKGFCFWVQLQDDDFDWVRRTNGTPSLSTGPAFDHTTGGSNGYFIYVEASNGGAAFNGQTARLATQSAVSVPAAGACVQWWYHMYGTEVNQLALKIVSQTNDAVVNISKPVWHKYGTQGNEWKKGMYYMDPSNSIAGYVVFEATHGNGVFGDIALDDISITDGLCPTTYGMCDFEQADLCGYTQDTSDDFDWSRSQENTGSVGTGPTSDVTYGTEFGHYMYAEASAPRRPADKARLISPTYRSSYSGKCLRGDVAIDNVVLLDNECPPPGSCDFEDDTCTWMNLRGSVDQFDWTRHNGETSSFTTGPLSDHTEGTVKGTLSVVSVDQSNKSSQLWYISGDQGPAWNQASMTIGDSQMTSDYVVQFIATLNTIVGSRTQNIYIHGGTKIDQWRREVVDLGRVRGEFQIEFRARRAFGYAGDVAIDDISFDNCGLPQPGRTCLGSEFTCGNGVCIDTNRVCDFNDDCGDGTDEAKSQCTSSTMCDFESGICSWEQDKTDDFDWTRIKGRTTSRSTGPLRDHTTGFDAGYYIYTEVSARQPGQVARVISPVFSPVIPPMKCTMSFFYHMFGSSMGTLNVYTRSAVNGAFTKIYTRQGEVGDFWERFETGLTVDTTFQVVIEGVVGSSFQGDMAIDDTAFSSGCVRSNNGLVTALSTAPTTPATTISPCGANRFQCKSDQVCIDSSKVCDFSSNCKDGSDEATCGPCNFESGDFCGWKDISTGQFNWTIYTDKSSASRLQANLGDDVAIDDIRFIACNPSTPASSVACDFETDTCGWIQDPYDQFDWLRNNGSTASRNTGPPADHSKGDSSGTAAVTLPAGNQWKKALVNINSKNDYQLSIEAMAGPGFAGDIAIDDIEVLPGVCPEELGCDFEENFCGLTNSKGSDDFDWSRGSNGTNSLRTGPQVDHTTGTQYGHFAFIETSNRLAGEIAELMTLPMSQRSGTRCLKFWYHMYGRDIGQLKITQKRVGKTIGTQLWSRSGDQGNVWRHTHVTIPPSRLGNFTLSFTAITNQGYTGDIAIDDLAVEDGIGDLSILQQVEDRSAPGGFSTPKTLFSISGAQGDLWLQGFVDIPSRQAYAIIVEATHGGNYSGDIAIDDLKLVNGACASPQTPTTQPTTTISPRVDRFTCQFEDPNLCNLVQEKVLDTFDWSYGDGRTGSSSTGPQADHTLANAFGHYVYIEDSSKTTNDTARLVTPELAVSSNGMCLDNISSALASSGWTGDISLDDIDFYDGECRGSFMCDFENGMCTFSQSISDTFDWTRSNGRTGSLGTGPQNDHTFGTTEGYYLYIETSAPRKEGDIATILSSKYIRPTSDACVTFWYHMLGQHAGSLEVFVKEQGSSARLRWQQKGNQGNEWHVGQASLSATKNWLLQFTATVGSGFQGDIALDDILIESNTCLWKNTQVGDDFDWERTHGSTHSRYTGPDSDVTLKTSAGSYMYIEASAPRKVGEQAWLMSQFWYNTTNGCMSFYYHMKGPQQGTLAFGIKPYNQPFTQLWSQYGAQGDDWVQTSVEIGYDVNVKFNTTYQFVFIATVGGATSDIAIDEVSFTENQRCSTTPTGSCDFKCVSDSKCLSQAKVCDFVSDCADGSDETQCMYNCDFDSG</sequence>
<dbReference type="FunFam" id="2.60.120.200:FF:000182">
    <property type="entry name" value="MAM and LDL-receptor class A domain-containing protein 1"/>
    <property type="match status" value="1"/>
</dbReference>
<dbReference type="Pfam" id="PF00057">
    <property type="entry name" value="Ldl_recept_a"/>
    <property type="match status" value="4"/>
</dbReference>
<feature type="domain" description="MAM" evidence="5">
    <location>
        <begin position="81"/>
        <end position="355"/>
    </location>
</feature>
<feature type="domain" description="MAM" evidence="5">
    <location>
        <begin position="1747"/>
        <end position="1909"/>
    </location>
</feature>
<feature type="domain" description="MAM" evidence="5">
    <location>
        <begin position="1"/>
        <end position="44"/>
    </location>
</feature>
<dbReference type="PROSITE" id="PS50060">
    <property type="entry name" value="MAM_2"/>
    <property type="match status" value="17"/>
</dbReference>
<feature type="disulfide bond" evidence="3">
    <location>
        <begin position="675"/>
        <end position="693"/>
    </location>
</feature>
<dbReference type="InterPro" id="IPR036055">
    <property type="entry name" value="LDL_receptor-like_sf"/>
</dbReference>
<feature type="disulfide bond" evidence="3">
    <location>
        <begin position="585"/>
        <end position="600"/>
    </location>
</feature>
<feature type="disulfide bond" evidence="3">
    <location>
        <begin position="1952"/>
        <end position="1967"/>
    </location>
</feature>
<feature type="disulfide bond" evidence="3">
    <location>
        <begin position="1707"/>
        <end position="1719"/>
    </location>
</feature>
<feature type="region of interest" description="Disordered" evidence="4">
    <location>
        <begin position="1065"/>
        <end position="1087"/>
    </location>
</feature>
<protein>
    <recommendedName>
        <fullName evidence="5">MAM domain-containing protein</fullName>
    </recommendedName>
</protein>
<dbReference type="PANTHER" id="PTHR23282">
    <property type="entry name" value="APICAL ENDOSOMAL GLYCOPROTEIN PRECURSOR"/>
    <property type="match status" value="1"/>
</dbReference>
<feature type="disulfide bond" evidence="3">
    <location>
        <begin position="566"/>
        <end position="578"/>
    </location>
</feature>
<dbReference type="PROSITE" id="PS00740">
    <property type="entry name" value="MAM_1"/>
    <property type="match status" value="1"/>
</dbReference>
<dbReference type="InterPro" id="IPR002172">
    <property type="entry name" value="LDrepeatLR_classA_rpt"/>
</dbReference>
<keyword evidence="7" id="KW-1185">Reference proteome</keyword>
<dbReference type="Proteomes" id="UP000593567">
    <property type="component" value="Unassembled WGS sequence"/>
</dbReference>
<evidence type="ECO:0000256" key="2">
    <source>
        <dbReference type="ARBA" id="ARBA00023157"/>
    </source>
</evidence>
<dbReference type="SUPFAM" id="SSF57424">
    <property type="entry name" value="LDL receptor-like module"/>
    <property type="match status" value="5"/>
</dbReference>
<keyword evidence="2 3" id="KW-1015">Disulfide bond</keyword>
<evidence type="ECO:0000313" key="6">
    <source>
        <dbReference type="EMBL" id="KAF6018702.1"/>
    </source>
</evidence>
<dbReference type="OrthoDB" id="412155at2759"/>
<comment type="caution">
    <text evidence="3">Lacks conserved residue(s) required for the propagation of feature annotation.</text>
</comment>
<feature type="domain" description="MAM" evidence="5">
    <location>
        <begin position="2659"/>
        <end position="2819"/>
    </location>
</feature>
<feature type="domain" description="MAM" evidence="5">
    <location>
        <begin position="2132"/>
        <end position="2296"/>
    </location>
</feature>
<dbReference type="SUPFAM" id="SSF49899">
    <property type="entry name" value="Concanavalin A-like lectins/glucanases"/>
    <property type="match status" value="18"/>
</dbReference>
<dbReference type="CDD" id="cd00112">
    <property type="entry name" value="LDLa"/>
    <property type="match status" value="5"/>
</dbReference>
<dbReference type="SMART" id="SM00137">
    <property type="entry name" value="MAM"/>
    <property type="match status" value="13"/>
</dbReference>
<dbReference type="Gene3D" id="2.60.120.200">
    <property type="match status" value="19"/>
</dbReference>
<feature type="domain" description="MAM" evidence="5">
    <location>
        <begin position="1437"/>
        <end position="1700"/>
    </location>
</feature>
<dbReference type="InterPro" id="IPR013320">
    <property type="entry name" value="ConA-like_dom_sf"/>
</dbReference>
<feature type="domain" description="MAM" evidence="5">
    <location>
        <begin position="877"/>
        <end position="1035"/>
    </location>
</feature>
<dbReference type="Pfam" id="PF00629">
    <property type="entry name" value="MAM"/>
    <property type="match status" value="15"/>
</dbReference>
<keyword evidence="1" id="KW-0677">Repeat</keyword>
<evidence type="ECO:0000259" key="5">
    <source>
        <dbReference type="PROSITE" id="PS50060"/>
    </source>
</evidence>
<dbReference type="SMART" id="SM00192">
    <property type="entry name" value="LDLa"/>
    <property type="match status" value="6"/>
</dbReference>
<dbReference type="InterPro" id="IPR000998">
    <property type="entry name" value="MAM_dom"/>
</dbReference>
<feature type="disulfide bond" evidence="3">
    <location>
        <begin position="687"/>
        <end position="702"/>
    </location>
</feature>
<feature type="domain" description="MAM" evidence="5">
    <location>
        <begin position="1266"/>
        <end position="1434"/>
    </location>
</feature>
<reference evidence="6" key="1">
    <citation type="submission" date="2020-06" db="EMBL/GenBank/DDBJ databases">
        <title>Draft genome of Bugula neritina, a colonial animal packing powerful symbionts and potential medicines.</title>
        <authorList>
            <person name="Rayko M."/>
        </authorList>
    </citation>
    <scope>NUCLEOTIDE SEQUENCE [LARGE SCALE GENOMIC DNA]</scope>
    <source>
        <strain evidence="6">Kwan_BN1</strain>
    </source>
</reference>